<feature type="transmembrane region" description="Helical" evidence="1">
    <location>
        <begin position="40"/>
        <end position="60"/>
    </location>
</feature>
<dbReference type="EMBL" id="WKNE01000001">
    <property type="protein sequence ID" value="MRZ53570.1"/>
    <property type="molecule type" value="Genomic_DNA"/>
</dbReference>
<keyword evidence="1" id="KW-0812">Transmembrane</keyword>
<accession>A0A6I2NMK1</accession>
<organism evidence="2 3">
    <name type="scientific">Parabacteroides distasonis</name>
    <dbReference type="NCBI Taxonomy" id="823"/>
    <lineage>
        <taxon>Bacteria</taxon>
        <taxon>Pseudomonadati</taxon>
        <taxon>Bacteroidota</taxon>
        <taxon>Bacteroidia</taxon>
        <taxon>Bacteroidales</taxon>
        <taxon>Tannerellaceae</taxon>
        <taxon>Parabacteroides</taxon>
    </lineage>
</organism>
<protein>
    <recommendedName>
        <fullName evidence="4">DUF2975 domain-containing protein</fullName>
    </recommendedName>
</protein>
<evidence type="ECO:0000313" key="2">
    <source>
        <dbReference type="EMBL" id="MRZ53570.1"/>
    </source>
</evidence>
<evidence type="ECO:0008006" key="4">
    <source>
        <dbReference type="Google" id="ProtNLM"/>
    </source>
</evidence>
<dbReference type="RefSeq" id="WP_154395792.1">
    <property type="nucleotide sequence ID" value="NZ_CP103185.1"/>
</dbReference>
<comment type="caution">
    <text evidence="2">The sequence shown here is derived from an EMBL/GenBank/DDBJ whole genome shotgun (WGS) entry which is preliminary data.</text>
</comment>
<gene>
    <name evidence="2" type="ORF">GKD68_02225</name>
</gene>
<sequence length="154" mass="17718">MKSIVLKILLLLLYSLIGFILAWGSNELSSSFLEKFYKSNFLSLLISLTALLFTIYSLITNRLLDLAKKSKYAFEETQKELKFAFIILIFCITVSIPLLLIFSVEKNIEIWINCKFVVFSILNTILILVLHIVIDMGKTIFLITNTLSKIEEQK</sequence>
<keyword evidence="1" id="KW-1133">Transmembrane helix</keyword>
<evidence type="ECO:0000256" key="1">
    <source>
        <dbReference type="SAM" id="Phobius"/>
    </source>
</evidence>
<dbReference type="Proteomes" id="UP000432516">
    <property type="component" value="Unassembled WGS sequence"/>
</dbReference>
<keyword evidence="1" id="KW-0472">Membrane</keyword>
<reference evidence="2 3" key="1">
    <citation type="journal article" date="2019" name="Nat. Med.">
        <title>A library of human gut bacterial isolates paired with longitudinal multiomics data enables mechanistic microbiome research.</title>
        <authorList>
            <person name="Poyet M."/>
            <person name="Groussin M."/>
            <person name="Gibbons S.M."/>
            <person name="Avila-Pacheco J."/>
            <person name="Jiang X."/>
            <person name="Kearney S.M."/>
            <person name="Perrotta A.R."/>
            <person name="Berdy B."/>
            <person name="Zhao S."/>
            <person name="Lieberman T.D."/>
            <person name="Swanson P.K."/>
            <person name="Smith M."/>
            <person name="Roesemann S."/>
            <person name="Alexander J.E."/>
            <person name="Rich S.A."/>
            <person name="Livny J."/>
            <person name="Vlamakis H."/>
            <person name="Clish C."/>
            <person name="Bullock K."/>
            <person name="Deik A."/>
            <person name="Scott J."/>
            <person name="Pierce K.A."/>
            <person name="Xavier R.J."/>
            <person name="Alm E.J."/>
        </authorList>
    </citation>
    <scope>NUCLEOTIDE SEQUENCE [LARGE SCALE GENOMIC DNA]</scope>
    <source>
        <strain evidence="2 3">BIOML-A2</strain>
    </source>
</reference>
<dbReference type="AlphaFoldDB" id="A0A6I2NMK1"/>
<evidence type="ECO:0000313" key="3">
    <source>
        <dbReference type="Proteomes" id="UP000432516"/>
    </source>
</evidence>
<feature type="transmembrane region" description="Helical" evidence="1">
    <location>
        <begin position="110"/>
        <end position="134"/>
    </location>
</feature>
<feature type="transmembrane region" description="Helical" evidence="1">
    <location>
        <begin position="81"/>
        <end position="104"/>
    </location>
</feature>
<name>A0A6I2NMK1_PARDI</name>
<proteinExistence type="predicted"/>